<evidence type="ECO:0000313" key="4">
    <source>
        <dbReference type="Proteomes" id="UP000309033"/>
    </source>
</evidence>
<accession>A0A5R8Z942</accession>
<dbReference type="InterPro" id="IPR036390">
    <property type="entry name" value="WH_DNA-bd_sf"/>
</dbReference>
<dbReference type="SUPFAM" id="SSF46785">
    <property type="entry name" value="Winged helix' DNA-binding domain"/>
    <property type="match status" value="1"/>
</dbReference>
<dbReference type="Gene3D" id="1.10.10.10">
    <property type="entry name" value="Winged helix-like DNA-binding domain superfamily/Winged helix DNA-binding domain"/>
    <property type="match status" value="1"/>
</dbReference>
<organism evidence="3 4">
    <name type="scientific">Microbispora triticiradicis</name>
    <dbReference type="NCBI Taxonomy" id="2200763"/>
    <lineage>
        <taxon>Bacteria</taxon>
        <taxon>Bacillati</taxon>
        <taxon>Actinomycetota</taxon>
        <taxon>Actinomycetes</taxon>
        <taxon>Streptosporangiales</taxon>
        <taxon>Streptosporangiaceae</taxon>
        <taxon>Microbispora</taxon>
    </lineage>
</organism>
<dbReference type="OrthoDB" id="4826718at2"/>
<dbReference type="PRINTS" id="PR00598">
    <property type="entry name" value="HTHMARR"/>
</dbReference>
<proteinExistence type="predicted"/>
<gene>
    <name evidence="3" type="ORF">FED44_10145</name>
</gene>
<comment type="caution">
    <text evidence="3">The sequence shown here is derived from an EMBL/GenBank/DDBJ whole genome shotgun (WGS) entry which is preliminary data.</text>
</comment>
<dbReference type="PANTHER" id="PTHR33164:SF43">
    <property type="entry name" value="HTH-TYPE TRANSCRIPTIONAL REPRESSOR YETL"/>
    <property type="match status" value="1"/>
</dbReference>
<feature type="region of interest" description="Disordered" evidence="1">
    <location>
        <begin position="1"/>
        <end position="24"/>
    </location>
</feature>
<dbReference type="InterPro" id="IPR000835">
    <property type="entry name" value="HTH_MarR-typ"/>
</dbReference>
<name>A0A5R8Z942_9ACTN</name>
<dbReference type="Pfam" id="PF12802">
    <property type="entry name" value="MarR_2"/>
    <property type="match status" value="1"/>
</dbReference>
<protein>
    <submittedName>
        <fullName evidence="3">MarR family transcriptional regulator</fullName>
    </submittedName>
</protein>
<dbReference type="AlphaFoldDB" id="A0A5R8Z942"/>
<dbReference type="InterPro" id="IPR036388">
    <property type="entry name" value="WH-like_DNA-bd_sf"/>
</dbReference>
<dbReference type="GO" id="GO:0003700">
    <property type="term" value="F:DNA-binding transcription factor activity"/>
    <property type="evidence" value="ECO:0007669"/>
    <property type="project" value="InterPro"/>
</dbReference>
<dbReference type="Proteomes" id="UP000309033">
    <property type="component" value="Unassembled WGS sequence"/>
</dbReference>
<dbReference type="GO" id="GO:0006950">
    <property type="term" value="P:response to stress"/>
    <property type="evidence" value="ECO:0007669"/>
    <property type="project" value="TreeGrafter"/>
</dbReference>
<keyword evidence="4" id="KW-1185">Reference proteome</keyword>
<dbReference type="PANTHER" id="PTHR33164">
    <property type="entry name" value="TRANSCRIPTIONAL REGULATOR, MARR FAMILY"/>
    <property type="match status" value="1"/>
</dbReference>
<evidence type="ECO:0000256" key="1">
    <source>
        <dbReference type="SAM" id="MobiDB-lite"/>
    </source>
</evidence>
<reference evidence="3" key="1">
    <citation type="submission" date="2019-05" db="EMBL/GenBank/DDBJ databases">
        <title>Isolation, diversity and antifungal activity of Actinobacteria from wheat.</title>
        <authorList>
            <person name="Yu B."/>
        </authorList>
    </citation>
    <scope>NUCLEOTIDE SEQUENCE [LARGE SCALE GENOMIC DNA]</scope>
    <source>
        <strain evidence="3">NEAU-HEGS1-5</strain>
    </source>
</reference>
<dbReference type="EMBL" id="VANP01000003">
    <property type="protein sequence ID" value="TLP62303.1"/>
    <property type="molecule type" value="Genomic_DNA"/>
</dbReference>
<evidence type="ECO:0000313" key="3">
    <source>
        <dbReference type="EMBL" id="TLP62303.1"/>
    </source>
</evidence>
<dbReference type="InterPro" id="IPR039422">
    <property type="entry name" value="MarR/SlyA-like"/>
</dbReference>
<dbReference type="SMART" id="SM00347">
    <property type="entry name" value="HTH_MARR"/>
    <property type="match status" value="1"/>
</dbReference>
<dbReference type="PROSITE" id="PS50995">
    <property type="entry name" value="HTH_MARR_2"/>
    <property type="match status" value="1"/>
</dbReference>
<feature type="domain" description="HTH marR-type" evidence="2">
    <location>
        <begin position="26"/>
        <end position="158"/>
    </location>
</feature>
<evidence type="ECO:0000259" key="2">
    <source>
        <dbReference type="PROSITE" id="PS50995"/>
    </source>
</evidence>
<sequence length="165" mass="18151">MSSSESDPAFPTAPPMDGRTGPARLRSLPTRLLSLAATHSDRLVNEGLAADDARKWHYAVLATLEESGPASQAELSRRTGIYRSDLVAVINELTDRGLVERAPDPGDRRRNVITVTERGRARFARLDELITELEDVVLAPLSRPERDQLAGLLARLVDHHGRRDG</sequence>